<evidence type="ECO:0000313" key="1">
    <source>
        <dbReference type="EMBL" id="CDM05087.1"/>
    </source>
</evidence>
<name>D4VKY7_9BACE</name>
<comment type="caution">
    <text evidence="1">The sequence shown here is derived from an EMBL/GenBank/DDBJ whole genome shotgun (WGS) entry which is preliminary data.</text>
</comment>
<sequence length="52" mass="6414">MKKRLKDGNRQLYDNQYLRYRAMLVSDERLRPLVAMIHKYGKAYEQEGYIKY</sequence>
<reference evidence="1 2" key="1">
    <citation type="submission" date="2013-12" db="EMBL/GenBank/DDBJ databases">
        <title>Improved hybrid genome assemblies of Bacteroides xylanisolvens SD CC 1b and Bacteroides xylanisolvens SD CC 2a using Illumina and 454 Sequencing.</title>
        <authorList>
            <person name="Ramaraj T."/>
            <person name="Sundararajan A."/>
            <person name="Mudge J."/>
            <person name="Schilkey F.D."/>
            <person name="Delvecchio V."/>
            <person name="Donlon M."/>
            <person name="Ziemer C."/>
        </authorList>
    </citation>
    <scope>NUCLEOTIDE SEQUENCE [LARGE SCALE GENOMIC DNA]</scope>
</reference>
<gene>
    <name evidence="1" type="ORF">BN890_26760</name>
</gene>
<organism evidence="1 2">
    <name type="scientific">Bacteroides xylanisolvens SD CC 1b</name>
    <dbReference type="NCBI Taxonomy" id="702447"/>
    <lineage>
        <taxon>Bacteria</taxon>
        <taxon>Pseudomonadati</taxon>
        <taxon>Bacteroidota</taxon>
        <taxon>Bacteroidia</taxon>
        <taxon>Bacteroidales</taxon>
        <taxon>Bacteroidaceae</taxon>
        <taxon>Bacteroides</taxon>
    </lineage>
</organism>
<proteinExistence type="predicted"/>
<accession>D4VKY7</accession>
<evidence type="ECO:0000313" key="2">
    <source>
        <dbReference type="Proteomes" id="UP000019380"/>
    </source>
</evidence>
<dbReference type="AlphaFoldDB" id="D4VKY7"/>
<dbReference type="EMBL" id="CBXG010000030">
    <property type="protein sequence ID" value="CDM05087.1"/>
    <property type="molecule type" value="Genomic_DNA"/>
</dbReference>
<protein>
    <submittedName>
        <fullName evidence="1">Uncharacterized protein</fullName>
    </submittedName>
</protein>
<dbReference type="Proteomes" id="UP000019380">
    <property type="component" value="Unassembled WGS sequence"/>
</dbReference>